<dbReference type="PANTHER" id="PTHR42924:SF3">
    <property type="entry name" value="POLYMERASE_HISTIDINOL PHOSPHATASE N-TERMINAL DOMAIN-CONTAINING PROTEIN"/>
    <property type="match status" value="1"/>
</dbReference>
<reference evidence="3" key="1">
    <citation type="journal article" date="2013" name="Stand. Genomic Sci.">
        <title>Complete genome sequence of Desulfocapsa sulfexigens, a marine deltaproteobacterium specialized in disproportionating inorganic sulfur compounds.</title>
        <authorList>
            <person name="Finster K.W."/>
            <person name="Kjeldsen K.U."/>
            <person name="Kube M."/>
            <person name="Reinhardt R."/>
            <person name="Mussmann M."/>
            <person name="Amann R."/>
            <person name="Schreiber L."/>
        </authorList>
    </citation>
    <scope>NUCLEOTIDE SEQUENCE [LARGE SCALE GENOMIC DNA]</scope>
    <source>
        <strain evidence="3">DSM 10523 / SB164P1</strain>
    </source>
</reference>
<evidence type="ECO:0000259" key="1">
    <source>
        <dbReference type="SMART" id="SM00481"/>
    </source>
</evidence>
<dbReference type="STRING" id="1167006.UWK_02345"/>
<organism evidence="2 3">
    <name type="scientific">Desulfocapsa sulfexigens (strain DSM 10523 / SB164P1)</name>
    <dbReference type="NCBI Taxonomy" id="1167006"/>
    <lineage>
        <taxon>Bacteria</taxon>
        <taxon>Pseudomonadati</taxon>
        <taxon>Thermodesulfobacteriota</taxon>
        <taxon>Desulfobulbia</taxon>
        <taxon>Desulfobulbales</taxon>
        <taxon>Desulfocapsaceae</taxon>
        <taxon>Desulfocapsa</taxon>
    </lineage>
</organism>
<name>M1PGY1_DESSD</name>
<dbReference type="SUPFAM" id="SSF89550">
    <property type="entry name" value="PHP domain-like"/>
    <property type="match status" value="1"/>
</dbReference>
<dbReference type="GO" id="GO:0004534">
    <property type="term" value="F:5'-3' RNA exonuclease activity"/>
    <property type="evidence" value="ECO:0007669"/>
    <property type="project" value="TreeGrafter"/>
</dbReference>
<dbReference type="GO" id="GO:0035312">
    <property type="term" value="F:5'-3' DNA exonuclease activity"/>
    <property type="evidence" value="ECO:0007669"/>
    <property type="project" value="TreeGrafter"/>
</dbReference>
<proteinExistence type="predicted"/>
<dbReference type="Gene3D" id="3.20.20.140">
    <property type="entry name" value="Metal-dependent hydrolases"/>
    <property type="match status" value="1"/>
</dbReference>
<accession>M1PGY1</accession>
<dbReference type="InterPro" id="IPR052018">
    <property type="entry name" value="PHP_domain"/>
</dbReference>
<dbReference type="Pfam" id="PF02811">
    <property type="entry name" value="PHP"/>
    <property type="match status" value="1"/>
</dbReference>
<gene>
    <name evidence="2" type="ordered locus">UWK_02345</name>
</gene>
<dbReference type="InterPro" id="IPR003141">
    <property type="entry name" value="Pol/His_phosphatase_N"/>
</dbReference>
<dbReference type="KEGG" id="dsf:UWK_02345"/>
<dbReference type="CDD" id="cd07438">
    <property type="entry name" value="PHP_HisPPase_AMP"/>
    <property type="match status" value="1"/>
</dbReference>
<dbReference type="HOGENOM" id="CLU_067347_1_0_7"/>
<dbReference type="PANTHER" id="PTHR42924">
    <property type="entry name" value="EXONUCLEASE"/>
    <property type="match status" value="1"/>
</dbReference>
<dbReference type="Proteomes" id="UP000011721">
    <property type="component" value="Chromosome"/>
</dbReference>
<dbReference type="SMART" id="SM00481">
    <property type="entry name" value="POLIIIAc"/>
    <property type="match status" value="1"/>
</dbReference>
<feature type="domain" description="Polymerase/histidinol phosphatase N-terminal" evidence="1">
    <location>
        <begin position="3"/>
        <end position="68"/>
    </location>
</feature>
<dbReference type="InterPro" id="IPR016195">
    <property type="entry name" value="Pol/histidinol_Pase-like"/>
</dbReference>
<sequence>MSIDLHTHSWFSDGTKSPTELVQLALRSGVSALSITDHDTMDGVSEGLTAGVEYGIEVVPGLEVSAVHKKKALHILGYYLDPAHPELTAALSVLQKARDGRNEKIIHKLQGLGVPATVTELKEISGYGQTGRPHIAKLLMKHGLVRSVPQAFDEYLKKDGKAYVARFAYSAEEAIGLIVRAGGIAVLAHPIQVDKTLTILSTLLPVLKSYGLAGIETFYPTQKKKVRQRIRILAEENDLLLTGGSDYHGDIRPGTRLAGGNNVHVPPELLDKMKIWLGRQPSIN</sequence>
<keyword evidence="3" id="KW-1185">Reference proteome</keyword>
<dbReference type="AlphaFoldDB" id="M1PGY1"/>
<evidence type="ECO:0000313" key="2">
    <source>
        <dbReference type="EMBL" id="AGF78885.1"/>
    </source>
</evidence>
<dbReference type="EMBL" id="CP003985">
    <property type="protein sequence ID" value="AGF78885.1"/>
    <property type="molecule type" value="Genomic_DNA"/>
</dbReference>
<evidence type="ECO:0000313" key="3">
    <source>
        <dbReference type="Proteomes" id="UP000011721"/>
    </source>
</evidence>
<protein>
    <submittedName>
        <fullName evidence="2">Putative metal-dependent phosphoesterase, PHP family</fullName>
    </submittedName>
</protein>
<dbReference type="InterPro" id="IPR004013">
    <property type="entry name" value="PHP_dom"/>
</dbReference>
<dbReference type="eggNOG" id="COG0613">
    <property type="taxonomic scope" value="Bacteria"/>
</dbReference>
<dbReference type="Gene3D" id="1.10.150.650">
    <property type="match status" value="1"/>
</dbReference>